<dbReference type="GO" id="GO:0032259">
    <property type="term" value="P:methylation"/>
    <property type="evidence" value="ECO:0007669"/>
    <property type="project" value="UniProtKB-KW"/>
</dbReference>
<evidence type="ECO:0008006" key="5">
    <source>
        <dbReference type="Google" id="ProtNLM"/>
    </source>
</evidence>
<dbReference type="GO" id="GO:0035243">
    <property type="term" value="F:protein-arginine omega-N symmetric methyltransferase activity"/>
    <property type="evidence" value="ECO:0007669"/>
    <property type="project" value="TreeGrafter"/>
</dbReference>
<keyword evidence="2" id="KW-0808">Transferase</keyword>
<organism evidence="3 4">
    <name type="scientific">Candidatus Scalindua rubra</name>
    <dbReference type="NCBI Taxonomy" id="1872076"/>
    <lineage>
        <taxon>Bacteria</taxon>
        <taxon>Pseudomonadati</taxon>
        <taxon>Planctomycetota</taxon>
        <taxon>Candidatus Brocadiia</taxon>
        <taxon>Candidatus Brocadiales</taxon>
        <taxon>Candidatus Scalinduaceae</taxon>
        <taxon>Candidatus Scalindua</taxon>
    </lineage>
</organism>
<dbReference type="InterPro" id="IPR038375">
    <property type="entry name" value="NDUFAF7_sf"/>
</dbReference>
<comment type="caution">
    <text evidence="3">The sequence shown here is derived from an EMBL/GenBank/DDBJ whole genome shotgun (WGS) entry which is preliminary data.</text>
</comment>
<dbReference type="AlphaFoldDB" id="A0A1E3X4B7"/>
<accession>A0A1E3X4B7</accession>
<dbReference type="InterPro" id="IPR003788">
    <property type="entry name" value="NDUFAF7"/>
</dbReference>
<dbReference type="PANTHER" id="PTHR12049:SF7">
    <property type="entry name" value="PROTEIN ARGININE METHYLTRANSFERASE NDUFAF7, MITOCHONDRIAL"/>
    <property type="match status" value="1"/>
</dbReference>
<name>A0A1E3X4B7_9BACT</name>
<dbReference type="Pfam" id="PF02636">
    <property type="entry name" value="Methyltransf_28"/>
    <property type="match status" value="1"/>
</dbReference>
<sequence length="385" mass="44087">MESRNLRKEIVNLINKRGKITFADFMELALYHPEYGYYTTKRDIMGKRGDYYTSSDVHCVFGELIAKQLEQMWRLLGRGQFAIIETGAGKGWLCYDIINFIKNEYPKFFEKIDYKIVEISQSLIERQSGILKGLEDKVSWESFSTDGFSFEPVAGCFLSNEFVDSLPVHQVIVENNCLKEIYVTIKDDEFCEVIDDLSDPLLSDYFKESKVNLKEGQRAEVNLKVLEWVSNISRYLNRGFVINIDYGHLAEDLYSEDRYRGTLMCYYEHTTSENPYERVGNQDITSHVNFSSLMRVGNELGLKTTGFTRQSIFLIALGILNKMNEAKGDFSKLLTIKNLFLPGGMGDVFKVLIQHKGVDNPELIGLRNMSEPGLAREIESLEGSG</sequence>
<dbReference type="PATRIC" id="fig|1872076.5.peg.5262"/>
<dbReference type="PANTHER" id="PTHR12049">
    <property type="entry name" value="PROTEIN ARGININE METHYLTRANSFERASE NDUFAF7, MITOCHONDRIAL"/>
    <property type="match status" value="1"/>
</dbReference>
<gene>
    <name evidence="3" type="ORF">SCARUB_04387</name>
</gene>
<evidence type="ECO:0000256" key="1">
    <source>
        <dbReference type="ARBA" id="ARBA00022603"/>
    </source>
</evidence>
<proteinExistence type="predicted"/>
<keyword evidence="1" id="KW-0489">Methyltransferase</keyword>
<dbReference type="SUPFAM" id="SSF53335">
    <property type="entry name" value="S-adenosyl-L-methionine-dependent methyltransferases"/>
    <property type="match status" value="1"/>
</dbReference>
<protein>
    <recommendedName>
        <fullName evidence="5">SAM-dependent methyltransferase</fullName>
    </recommendedName>
</protein>
<reference evidence="3 4" key="1">
    <citation type="submission" date="2016-07" db="EMBL/GenBank/DDBJ databases">
        <title>Draft genome of Scalindua rubra, obtained from a brine-seawater interface in the Red Sea, sheds light on salt adaptation in anammox bacteria.</title>
        <authorList>
            <person name="Speth D.R."/>
            <person name="Lagkouvardos I."/>
            <person name="Wang Y."/>
            <person name="Qian P.-Y."/>
            <person name="Dutilh B.E."/>
            <person name="Jetten M.S."/>
        </authorList>
    </citation>
    <scope>NUCLEOTIDE SEQUENCE [LARGE SCALE GENOMIC DNA]</scope>
    <source>
        <strain evidence="3">BSI-1</strain>
    </source>
</reference>
<dbReference type="InterPro" id="IPR029063">
    <property type="entry name" value="SAM-dependent_MTases_sf"/>
</dbReference>
<dbReference type="EMBL" id="MAYW01000215">
    <property type="protein sequence ID" value="ODS30500.1"/>
    <property type="molecule type" value="Genomic_DNA"/>
</dbReference>
<evidence type="ECO:0000313" key="4">
    <source>
        <dbReference type="Proteomes" id="UP000094056"/>
    </source>
</evidence>
<dbReference type="Proteomes" id="UP000094056">
    <property type="component" value="Unassembled WGS sequence"/>
</dbReference>
<dbReference type="Gene3D" id="3.40.50.12710">
    <property type="match status" value="1"/>
</dbReference>
<evidence type="ECO:0000313" key="3">
    <source>
        <dbReference type="EMBL" id="ODS30500.1"/>
    </source>
</evidence>
<evidence type="ECO:0000256" key="2">
    <source>
        <dbReference type="ARBA" id="ARBA00022679"/>
    </source>
</evidence>